<feature type="compositionally biased region" description="Polar residues" evidence="2">
    <location>
        <begin position="956"/>
        <end position="970"/>
    </location>
</feature>
<feature type="compositionally biased region" description="Low complexity" evidence="2">
    <location>
        <begin position="1460"/>
        <end position="1472"/>
    </location>
</feature>
<dbReference type="InterPro" id="IPR038808">
    <property type="entry name" value="MOS1-like"/>
</dbReference>
<feature type="compositionally biased region" description="Polar residues" evidence="2">
    <location>
        <begin position="420"/>
        <end position="445"/>
    </location>
</feature>
<evidence type="ECO:0000259" key="3">
    <source>
        <dbReference type="Pfam" id="PF07001"/>
    </source>
</evidence>
<feature type="compositionally biased region" description="Basic residues" evidence="2">
    <location>
        <begin position="972"/>
        <end position="984"/>
    </location>
</feature>
<proteinExistence type="predicted"/>
<dbReference type="GO" id="GO:0040029">
    <property type="term" value="P:epigenetic regulation of gene expression"/>
    <property type="evidence" value="ECO:0007669"/>
    <property type="project" value="TreeGrafter"/>
</dbReference>
<feature type="compositionally biased region" description="Basic and acidic residues" evidence="2">
    <location>
        <begin position="249"/>
        <end position="265"/>
    </location>
</feature>
<feature type="compositionally biased region" description="Low complexity" evidence="2">
    <location>
        <begin position="1356"/>
        <end position="1366"/>
    </location>
</feature>
<feature type="compositionally biased region" description="Basic and acidic residues" evidence="2">
    <location>
        <begin position="1399"/>
        <end position="1412"/>
    </location>
</feature>
<keyword evidence="1" id="KW-0597">Phosphoprotein</keyword>
<dbReference type="EMBL" id="JBEDUW010000005">
    <property type="protein sequence ID" value="KAK9926854.1"/>
    <property type="molecule type" value="Genomic_DNA"/>
</dbReference>
<feature type="region of interest" description="Disordered" evidence="2">
    <location>
        <begin position="587"/>
        <end position="693"/>
    </location>
</feature>
<feature type="region of interest" description="Disordered" evidence="2">
    <location>
        <begin position="1356"/>
        <end position="1568"/>
    </location>
</feature>
<feature type="region of interest" description="Disordered" evidence="2">
    <location>
        <begin position="846"/>
        <end position="936"/>
    </location>
</feature>
<feature type="compositionally biased region" description="Polar residues" evidence="2">
    <location>
        <begin position="899"/>
        <end position="908"/>
    </location>
</feature>
<feature type="compositionally biased region" description="Polar residues" evidence="2">
    <location>
        <begin position="1426"/>
        <end position="1438"/>
    </location>
</feature>
<feature type="region of interest" description="Disordered" evidence="2">
    <location>
        <begin position="418"/>
        <end position="556"/>
    </location>
</feature>
<feature type="compositionally biased region" description="Polar residues" evidence="2">
    <location>
        <begin position="618"/>
        <end position="634"/>
    </location>
</feature>
<feature type="compositionally biased region" description="Polar residues" evidence="2">
    <location>
        <begin position="1197"/>
        <end position="1206"/>
    </location>
</feature>
<organism evidence="4 5">
    <name type="scientific">Rubus argutus</name>
    <name type="common">Southern blackberry</name>
    <dbReference type="NCBI Taxonomy" id="59490"/>
    <lineage>
        <taxon>Eukaryota</taxon>
        <taxon>Viridiplantae</taxon>
        <taxon>Streptophyta</taxon>
        <taxon>Embryophyta</taxon>
        <taxon>Tracheophyta</taxon>
        <taxon>Spermatophyta</taxon>
        <taxon>Magnoliopsida</taxon>
        <taxon>eudicotyledons</taxon>
        <taxon>Gunneridae</taxon>
        <taxon>Pentapetalae</taxon>
        <taxon>rosids</taxon>
        <taxon>fabids</taxon>
        <taxon>Rosales</taxon>
        <taxon>Rosaceae</taxon>
        <taxon>Rosoideae</taxon>
        <taxon>Rosoideae incertae sedis</taxon>
        <taxon>Rubus</taxon>
    </lineage>
</organism>
<gene>
    <name evidence="4" type="ORF">M0R45_024063</name>
</gene>
<feature type="compositionally biased region" description="Polar residues" evidence="2">
    <location>
        <begin position="920"/>
        <end position="936"/>
    </location>
</feature>
<reference evidence="4 5" key="1">
    <citation type="journal article" date="2023" name="G3 (Bethesda)">
        <title>A chromosome-length genome assembly and annotation of blackberry (Rubus argutus, cv. 'Hillquist').</title>
        <authorList>
            <person name="Bruna T."/>
            <person name="Aryal R."/>
            <person name="Dudchenko O."/>
            <person name="Sargent D.J."/>
            <person name="Mead D."/>
            <person name="Buti M."/>
            <person name="Cavallini A."/>
            <person name="Hytonen T."/>
            <person name="Andres J."/>
            <person name="Pham M."/>
            <person name="Weisz D."/>
            <person name="Mascagni F."/>
            <person name="Usai G."/>
            <person name="Natali L."/>
            <person name="Bassil N."/>
            <person name="Fernandez G.E."/>
            <person name="Lomsadze A."/>
            <person name="Armour M."/>
            <person name="Olukolu B."/>
            <person name="Poorten T."/>
            <person name="Britton C."/>
            <person name="Davik J."/>
            <person name="Ashrafi H."/>
            <person name="Aiden E.L."/>
            <person name="Borodovsky M."/>
            <person name="Worthington M."/>
        </authorList>
    </citation>
    <scope>NUCLEOTIDE SEQUENCE [LARGE SCALE GENOMIC DNA]</scope>
    <source>
        <strain evidence="4">PI 553951</strain>
    </source>
</reference>
<feature type="compositionally biased region" description="Polar residues" evidence="2">
    <location>
        <begin position="793"/>
        <end position="805"/>
    </location>
</feature>
<feature type="region of interest" description="Disordered" evidence="2">
    <location>
        <begin position="1194"/>
        <end position="1259"/>
    </location>
</feature>
<feature type="compositionally biased region" description="Polar residues" evidence="2">
    <location>
        <begin position="118"/>
        <end position="135"/>
    </location>
</feature>
<evidence type="ECO:0000313" key="5">
    <source>
        <dbReference type="Proteomes" id="UP001457282"/>
    </source>
</evidence>
<protein>
    <recommendedName>
        <fullName evidence="3">BAT2 N-terminal domain-containing protein</fullName>
    </recommendedName>
</protein>
<keyword evidence="5" id="KW-1185">Reference proteome</keyword>
<dbReference type="Pfam" id="PF07001">
    <property type="entry name" value="BAT2_N"/>
    <property type="match status" value="1"/>
</dbReference>
<feature type="region of interest" description="Disordered" evidence="2">
    <location>
        <begin position="956"/>
        <end position="988"/>
    </location>
</feature>
<feature type="compositionally biased region" description="Basic and acidic residues" evidence="2">
    <location>
        <begin position="467"/>
        <end position="481"/>
    </location>
</feature>
<feature type="compositionally biased region" description="Polar residues" evidence="2">
    <location>
        <begin position="1218"/>
        <end position="1242"/>
    </location>
</feature>
<feature type="region of interest" description="Disordered" evidence="2">
    <location>
        <begin position="793"/>
        <end position="820"/>
    </location>
</feature>
<dbReference type="Proteomes" id="UP001457282">
    <property type="component" value="Unassembled WGS sequence"/>
</dbReference>
<feature type="compositionally biased region" description="Polar residues" evidence="2">
    <location>
        <begin position="237"/>
        <end position="248"/>
    </location>
</feature>
<feature type="compositionally biased region" description="Basic residues" evidence="2">
    <location>
        <begin position="1283"/>
        <end position="1294"/>
    </location>
</feature>
<sequence>MTSSMLSGDRRWASARRGAMTVLGKVPKPINLPSQRLENHGMDPSVEIVPKGTLSWGSKSSSASNAWGTSSLSPNTDGGTTSPSYLSGHISSGSGTRPSTAGSDKSHEPTANAWGPNSRPSSASGVLTSNQTSLASLRPRSAEPRPGSSQLSRFAEHSEHPVAWSAPGTAEKLGVMPKNEGFSLTSGDFPTLGSEKENSGKNAESQDHSSYCRPGSSSGGGVSKETTGTSAVGDVSVNANVKNGTGNSWKRESPSYNEDGGRPGMEKWQGNPQPYPSASVPPQHYDAWHSGPVPHPQGGVWFRGPPGAPPFGTQVPPGGFPMEPFPYYPPQIPAAALANPQSVPPTGAGPRGHHPKNGEMYRPHMPEAYIRPGMPIRPGFYPGPVAFEGYYGSPMGYCNPNERDVPFLGMPAGPPVYNRYPSQSAPESGNSHGRPSGYGPTNQTGIPEKLESGHSHDTRGPYKVLLKQHDGWDRRNEEQRSEGAVTTNASCFESEDQPRALSLEKDWRSDRRMEGERDRRSEGPVLQNSDRGASSAPVKVKSPESLENWKAADAVPVKKLETEACGTQDIAQTLSAKDSSLIQKIEGLNAKARVSDGRGDTTSVSSREEQRNKFPVNPKSNNSVNDPDSASVNPERSHATEIVNSSHEASSGISISRRSTHGMHGRSDHRGRGRFNNQEGDGWGKKPLASEPTAAVSTANLKIPSNDHVHDHLVSMEVTDKPGSYHQGRCEEDSVTPMLDPNDSEAQRAKMRELAKQRTRQLQEEEEERTRRQMAKARAKLEELNRRTQVLEGSNQKFENVSSGDVQVKQEESQTSSEPVVVGRKYEPLMRALNTLAQINESPVVKVEKSTVPSSELPSERPKSAYKEPVLMHDQPVPLQQEVTTANAAHHNSARQAHDSSISRQKQAPKQKLEKKSIGKYTSTSMTESPKSQTDAMVNVSTSVGAVSNLTASSIESSLTANPSATVESSSHPRKKNNRSGKNKQRAENTSFVAALPSSISNDIHLANTTLESGKPNVSKVELDPSPVQLLTSPRDGYQSDQHLSLPNEESQGRISSQWKPQHSRRMSRNSQTARHSEKLHNSDAVVWAPVRSQNKTDATDEAIPKNEAEAVSSVKSDHQVQNNSRNKRAEMERYVPKPVAKEMAHQGSTQQAMVSVVHQTAINENIGGAVSSPQGAENSQPTATTEGKVGFAIESRNGSSRQNKQGKAPGSWRQRGSVESTNMQGFQDGPSYTSNVGQSDLGSVIEQPKNSDDWDDGWNMPDDPDIVVPVSAAIVQDQGIQGRRKQHPYKGHKTMGNNHDHDQKKNYRGDADRIYTKSSTELGQTDLPSASKENQAVGERAMSHWQPKSQAFAANNHRGNRANGGQNIGVEVGQTKTSPQGAEPVSPTPDKYNTEYVAQHRRDQFKSERSNAGEGQNRRERKTASQRGRPSSPNQGPVSPVELAPPSMDVRQEQHFPTGFRRNGNQNNRFSRGQESRGDWNYSGHDVRQQNPPPNRDRQRHSSHFEYQPVGPYNSNDKFNNSEGPREGSQNTGGGRVKERGQGHSRRGGGNFHGRQSGTVRVVQDME</sequence>
<feature type="region of interest" description="Disordered" evidence="2">
    <location>
        <begin position="1168"/>
        <end position="1187"/>
    </location>
</feature>
<dbReference type="PANTHER" id="PTHR34805:SF1">
    <property type="entry name" value="PROTEIN MODIFIER OF SNC1 1"/>
    <property type="match status" value="1"/>
</dbReference>
<dbReference type="PANTHER" id="PTHR34805">
    <property type="entry name" value="PROTEIN MODIFIER OF SNC1 1"/>
    <property type="match status" value="1"/>
</dbReference>
<feature type="compositionally biased region" description="Low complexity" evidence="2">
    <location>
        <begin position="645"/>
        <end position="656"/>
    </location>
</feature>
<feature type="region of interest" description="Disordered" evidence="2">
    <location>
        <begin position="26"/>
        <end position="293"/>
    </location>
</feature>
<evidence type="ECO:0000313" key="4">
    <source>
        <dbReference type="EMBL" id="KAK9926854.1"/>
    </source>
</evidence>
<feature type="region of interest" description="Disordered" evidence="2">
    <location>
        <begin position="720"/>
        <end position="769"/>
    </location>
</feature>
<evidence type="ECO:0000256" key="1">
    <source>
        <dbReference type="ARBA" id="ARBA00022553"/>
    </source>
</evidence>
<comment type="caution">
    <text evidence="4">The sequence shown here is derived from an EMBL/GenBank/DDBJ whole genome shotgun (WGS) entry which is preliminary data.</text>
</comment>
<feature type="compositionally biased region" description="Polar residues" evidence="2">
    <location>
        <begin position="1039"/>
        <end position="1061"/>
    </location>
</feature>
<feature type="compositionally biased region" description="Basic and acidic residues" evidence="2">
    <location>
        <begin position="496"/>
        <end position="522"/>
    </location>
</feature>
<feature type="compositionally biased region" description="Basic and acidic residues" evidence="2">
    <location>
        <begin position="745"/>
        <end position="756"/>
    </location>
</feature>
<feature type="compositionally biased region" description="Polar residues" evidence="2">
    <location>
        <begin position="1172"/>
        <end position="1186"/>
    </location>
</feature>
<feature type="compositionally biased region" description="Polar residues" evidence="2">
    <location>
        <begin position="1514"/>
        <end position="1524"/>
    </location>
</feature>
<feature type="compositionally biased region" description="Low complexity" evidence="2">
    <location>
        <begin position="51"/>
        <end position="73"/>
    </location>
</feature>
<feature type="compositionally biased region" description="Basic and acidic residues" evidence="2">
    <location>
        <begin position="448"/>
        <end position="460"/>
    </location>
</feature>
<dbReference type="InterPro" id="IPR009738">
    <property type="entry name" value="BAT2_N"/>
</dbReference>
<feature type="region of interest" description="Disordered" evidence="2">
    <location>
        <begin position="1280"/>
        <end position="1307"/>
    </location>
</feature>
<feature type="region of interest" description="Disordered" evidence="2">
    <location>
        <begin position="1027"/>
        <end position="1129"/>
    </location>
</feature>
<name>A0AAW1WS02_RUBAR</name>
<feature type="compositionally biased region" description="Basic and acidic residues" evidence="2">
    <location>
        <begin position="194"/>
        <end position="207"/>
    </location>
</feature>
<feature type="compositionally biased region" description="Polar residues" evidence="2">
    <location>
        <begin position="74"/>
        <end position="103"/>
    </location>
</feature>
<accession>A0AAW1WS02</accession>
<feature type="domain" description="BAT2 N-terminal" evidence="3">
    <location>
        <begin position="15"/>
        <end position="130"/>
    </location>
</feature>
<evidence type="ECO:0000256" key="2">
    <source>
        <dbReference type="SAM" id="MobiDB-lite"/>
    </source>
</evidence>